<proteinExistence type="predicted"/>
<reference evidence="1" key="1">
    <citation type="journal article" date="2017" name="Nature">
        <title>The sunflower genome provides insights into oil metabolism, flowering and Asterid evolution.</title>
        <authorList>
            <person name="Badouin H."/>
            <person name="Gouzy J."/>
            <person name="Grassa C.J."/>
            <person name="Murat F."/>
            <person name="Staton S.E."/>
            <person name="Cottret L."/>
            <person name="Lelandais-Briere C."/>
            <person name="Owens G.L."/>
            <person name="Carrere S."/>
            <person name="Mayjonade B."/>
            <person name="Legrand L."/>
            <person name="Gill N."/>
            <person name="Kane N.C."/>
            <person name="Bowers J.E."/>
            <person name="Hubner S."/>
            <person name="Bellec A."/>
            <person name="Berard A."/>
            <person name="Berges H."/>
            <person name="Blanchet N."/>
            <person name="Boniface M.C."/>
            <person name="Brunel D."/>
            <person name="Catrice O."/>
            <person name="Chaidir N."/>
            <person name="Claudel C."/>
            <person name="Donnadieu C."/>
            <person name="Faraut T."/>
            <person name="Fievet G."/>
            <person name="Helmstetter N."/>
            <person name="King M."/>
            <person name="Knapp S.J."/>
            <person name="Lai Z."/>
            <person name="Le Paslier M.C."/>
            <person name="Lippi Y."/>
            <person name="Lorenzon L."/>
            <person name="Mandel J.R."/>
            <person name="Marage G."/>
            <person name="Marchand G."/>
            <person name="Marquand E."/>
            <person name="Bret-Mestries E."/>
            <person name="Morien E."/>
            <person name="Nambeesan S."/>
            <person name="Nguyen T."/>
            <person name="Pegot-Espagnet P."/>
            <person name="Pouilly N."/>
            <person name="Raftis F."/>
            <person name="Sallet E."/>
            <person name="Schiex T."/>
            <person name="Thomas J."/>
            <person name="Vandecasteele C."/>
            <person name="Vares D."/>
            <person name="Vear F."/>
            <person name="Vautrin S."/>
            <person name="Crespi M."/>
            <person name="Mangin B."/>
            <person name="Burke J.M."/>
            <person name="Salse J."/>
            <person name="Munos S."/>
            <person name="Vincourt P."/>
            <person name="Rieseberg L.H."/>
            <person name="Langlade N.B."/>
        </authorList>
    </citation>
    <scope>NUCLEOTIDE SEQUENCE</scope>
    <source>
        <tissue evidence="1">Leaves</tissue>
    </source>
</reference>
<accession>A0A9K3N917</accession>
<dbReference type="Gramene" id="mRNA:HanXRQr2_Chr09g0398731">
    <property type="protein sequence ID" value="mRNA:HanXRQr2_Chr09g0398731"/>
    <property type="gene ID" value="HanXRQr2_Chr09g0398731"/>
</dbReference>
<sequence>MEFDDHLTCSWSAVELINCMDCFLNGSSFCYFQMLLKRNQVIECPSI</sequence>
<dbReference type="AlphaFoldDB" id="A0A9K3N917"/>
<keyword evidence="2" id="KW-1185">Reference proteome</keyword>
<gene>
    <name evidence="1" type="ORF">HanXRQr2_Chr09g0398731</name>
</gene>
<protein>
    <submittedName>
        <fullName evidence="1">Uncharacterized protein</fullName>
    </submittedName>
</protein>
<dbReference type="EMBL" id="MNCJ02000324">
    <property type="protein sequence ID" value="KAF5791782.1"/>
    <property type="molecule type" value="Genomic_DNA"/>
</dbReference>
<organism evidence="1 2">
    <name type="scientific">Helianthus annuus</name>
    <name type="common">Common sunflower</name>
    <dbReference type="NCBI Taxonomy" id="4232"/>
    <lineage>
        <taxon>Eukaryota</taxon>
        <taxon>Viridiplantae</taxon>
        <taxon>Streptophyta</taxon>
        <taxon>Embryophyta</taxon>
        <taxon>Tracheophyta</taxon>
        <taxon>Spermatophyta</taxon>
        <taxon>Magnoliopsida</taxon>
        <taxon>eudicotyledons</taxon>
        <taxon>Gunneridae</taxon>
        <taxon>Pentapetalae</taxon>
        <taxon>asterids</taxon>
        <taxon>campanulids</taxon>
        <taxon>Asterales</taxon>
        <taxon>Asteraceae</taxon>
        <taxon>Asteroideae</taxon>
        <taxon>Heliantheae alliance</taxon>
        <taxon>Heliantheae</taxon>
        <taxon>Helianthus</taxon>
    </lineage>
</organism>
<comment type="caution">
    <text evidence="1">The sequence shown here is derived from an EMBL/GenBank/DDBJ whole genome shotgun (WGS) entry which is preliminary data.</text>
</comment>
<reference evidence="1" key="2">
    <citation type="submission" date="2020-06" db="EMBL/GenBank/DDBJ databases">
        <title>Helianthus annuus Genome sequencing and assembly Release 2.</title>
        <authorList>
            <person name="Gouzy J."/>
            <person name="Langlade N."/>
            <person name="Munos S."/>
        </authorList>
    </citation>
    <scope>NUCLEOTIDE SEQUENCE</scope>
    <source>
        <tissue evidence="1">Leaves</tissue>
    </source>
</reference>
<evidence type="ECO:0000313" key="2">
    <source>
        <dbReference type="Proteomes" id="UP000215914"/>
    </source>
</evidence>
<dbReference type="Proteomes" id="UP000215914">
    <property type="component" value="Unassembled WGS sequence"/>
</dbReference>
<name>A0A9K3N917_HELAN</name>
<evidence type="ECO:0000313" key="1">
    <source>
        <dbReference type="EMBL" id="KAF5791782.1"/>
    </source>
</evidence>